<keyword evidence="2" id="KW-0472">Membrane</keyword>
<evidence type="ECO:0008006" key="5">
    <source>
        <dbReference type="Google" id="ProtNLM"/>
    </source>
</evidence>
<dbReference type="EMBL" id="LYVI01000005">
    <property type="protein sequence ID" value="OBU61665.1"/>
    <property type="molecule type" value="Genomic_DNA"/>
</dbReference>
<evidence type="ECO:0000256" key="2">
    <source>
        <dbReference type="SAM" id="Phobius"/>
    </source>
</evidence>
<dbReference type="Proteomes" id="UP000092125">
    <property type="component" value="Unassembled WGS sequence"/>
</dbReference>
<gene>
    <name evidence="3" type="ORF">A9K56_10265</name>
</gene>
<protein>
    <recommendedName>
        <fullName evidence="5">Transmembrane protein</fullName>
    </recommendedName>
</protein>
<feature type="transmembrane region" description="Helical" evidence="2">
    <location>
        <begin position="24"/>
        <end position="40"/>
    </location>
</feature>
<comment type="caution">
    <text evidence="3">The sequence shown here is derived from an EMBL/GenBank/DDBJ whole genome shotgun (WGS) entry which is preliminary data.</text>
</comment>
<keyword evidence="2" id="KW-0812">Transmembrane</keyword>
<name>A0AAP7GSR4_STEMA</name>
<keyword evidence="2" id="KW-1133">Transmembrane helix</keyword>
<sequence>MYWLYLLPALGCFAFALKTPSPGLMALALLAALAFLLAWVRGRYVARFGDLQSDPSTLIDADELRRLREQAEARGADQRDEHDPSPLSK</sequence>
<evidence type="ECO:0000256" key="1">
    <source>
        <dbReference type="SAM" id="MobiDB-lite"/>
    </source>
</evidence>
<organism evidence="3 4">
    <name type="scientific">Stenotrophomonas maltophilia</name>
    <name type="common">Pseudomonas maltophilia</name>
    <name type="synonym">Xanthomonas maltophilia</name>
    <dbReference type="NCBI Taxonomy" id="40324"/>
    <lineage>
        <taxon>Bacteria</taxon>
        <taxon>Pseudomonadati</taxon>
        <taxon>Pseudomonadota</taxon>
        <taxon>Gammaproteobacteria</taxon>
        <taxon>Lysobacterales</taxon>
        <taxon>Lysobacteraceae</taxon>
        <taxon>Stenotrophomonas</taxon>
        <taxon>Stenotrophomonas maltophilia group</taxon>
    </lineage>
</organism>
<feature type="region of interest" description="Disordered" evidence="1">
    <location>
        <begin position="70"/>
        <end position="89"/>
    </location>
</feature>
<dbReference type="AlphaFoldDB" id="A0AAP7GSR4"/>
<evidence type="ECO:0000313" key="4">
    <source>
        <dbReference type="Proteomes" id="UP000092125"/>
    </source>
</evidence>
<reference evidence="3 4" key="1">
    <citation type="submission" date="2016-05" db="EMBL/GenBank/DDBJ databases">
        <title>Draft Genome Sequences of Stenotrophomonas maltophilia Strains Sm32COP, Sm41DVV, Sm46PAILV, SmF3, SmF22, SmSOFb1 and SmCVFa1, Isolated from Different Manures, in France.</title>
        <authorList>
            <person name="Nazaret S."/>
            <person name="Bodilis J."/>
        </authorList>
    </citation>
    <scope>NUCLEOTIDE SEQUENCE [LARGE SCALE GENOMIC DNA]</scope>
    <source>
        <strain evidence="3 4">Sm41DVV</strain>
    </source>
</reference>
<accession>A0AAP7GSR4</accession>
<proteinExistence type="predicted"/>
<dbReference type="RefSeq" id="WP_053517208.1">
    <property type="nucleotide sequence ID" value="NZ_CAXOQU010000006.1"/>
</dbReference>
<evidence type="ECO:0000313" key="3">
    <source>
        <dbReference type="EMBL" id="OBU61665.1"/>
    </source>
</evidence>